<name>A0A8J1TI15_OWEFU</name>
<dbReference type="SMART" id="SM00020">
    <property type="entry name" value="Tryp_SPc"/>
    <property type="match status" value="1"/>
</dbReference>
<dbReference type="InterPro" id="IPR036383">
    <property type="entry name" value="TSP1_rpt_sf"/>
</dbReference>
<comment type="caution">
    <text evidence="5">The sequence shown here is derived from an EMBL/GenBank/DDBJ whole genome shotgun (WGS) entry which is preliminary data.</text>
</comment>
<dbReference type="OrthoDB" id="6380398at2759"/>
<dbReference type="EMBL" id="CAIIXF020000002">
    <property type="protein sequence ID" value="CAH1777256.1"/>
    <property type="molecule type" value="Genomic_DNA"/>
</dbReference>
<evidence type="ECO:0000256" key="2">
    <source>
        <dbReference type="ARBA" id="ARBA00023157"/>
    </source>
</evidence>
<dbReference type="CDD" id="cd00190">
    <property type="entry name" value="Tryp_SPc"/>
    <property type="match status" value="1"/>
</dbReference>
<reference evidence="5" key="1">
    <citation type="submission" date="2022-03" db="EMBL/GenBank/DDBJ databases">
        <authorList>
            <person name="Martin C."/>
        </authorList>
    </citation>
    <scope>NUCLEOTIDE SEQUENCE</scope>
</reference>
<keyword evidence="2" id="KW-1015">Disulfide bond</keyword>
<dbReference type="PROSITE" id="PS50092">
    <property type="entry name" value="TSP1"/>
    <property type="match status" value="1"/>
</dbReference>
<dbReference type="InterPro" id="IPR009003">
    <property type="entry name" value="Peptidase_S1_PA"/>
</dbReference>
<dbReference type="InterPro" id="IPR018114">
    <property type="entry name" value="TRYPSIN_HIS"/>
</dbReference>
<protein>
    <submittedName>
        <fullName evidence="5">Uncharacterized protein</fullName>
    </submittedName>
</protein>
<dbReference type="InterPro" id="IPR000884">
    <property type="entry name" value="TSP1_rpt"/>
</dbReference>
<dbReference type="SUPFAM" id="SSF50494">
    <property type="entry name" value="Trypsin-like serine proteases"/>
    <property type="match status" value="1"/>
</dbReference>
<dbReference type="InterPro" id="IPR001254">
    <property type="entry name" value="Trypsin_dom"/>
</dbReference>
<keyword evidence="3" id="KW-0325">Glycoprotein</keyword>
<dbReference type="Gene3D" id="2.40.10.10">
    <property type="entry name" value="Trypsin-like serine proteases"/>
    <property type="match status" value="2"/>
</dbReference>
<dbReference type="SUPFAM" id="SSF82895">
    <property type="entry name" value="TSP-1 type 1 repeat"/>
    <property type="match status" value="1"/>
</dbReference>
<organism evidence="5 6">
    <name type="scientific">Owenia fusiformis</name>
    <name type="common">Polychaete worm</name>
    <dbReference type="NCBI Taxonomy" id="6347"/>
    <lineage>
        <taxon>Eukaryota</taxon>
        <taxon>Metazoa</taxon>
        <taxon>Spiralia</taxon>
        <taxon>Lophotrochozoa</taxon>
        <taxon>Annelida</taxon>
        <taxon>Polychaeta</taxon>
        <taxon>Sedentaria</taxon>
        <taxon>Canalipalpata</taxon>
        <taxon>Sabellida</taxon>
        <taxon>Oweniida</taxon>
        <taxon>Oweniidae</taxon>
        <taxon>Owenia</taxon>
    </lineage>
</organism>
<dbReference type="Pfam" id="PF00089">
    <property type="entry name" value="Trypsin"/>
    <property type="match status" value="1"/>
</dbReference>
<dbReference type="PROSITE" id="PS00135">
    <property type="entry name" value="TRYPSIN_SER"/>
    <property type="match status" value="1"/>
</dbReference>
<evidence type="ECO:0000256" key="1">
    <source>
        <dbReference type="ARBA" id="ARBA00022729"/>
    </source>
</evidence>
<proteinExistence type="inferred from homology"/>
<feature type="non-terminal residue" evidence="5">
    <location>
        <position position="611"/>
    </location>
</feature>
<dbReference type="FunFam" id="2.40.10.10:FF:000028">
    <property type="entry name" value="Serine protease easter"/>
    <property type="match status" value="1"/>
</dbReference>
<dbReference type="AlphaFoldDB" id="A0A8J1TI15"/>
<gene>
    <name evidence="5" type="ORF">OFUS_LOCUS4318</name>
</gene>
<dbReference type="GO" id="GO:0006508">
    <property type="term" value="P:proteolysis"/>
    <property type="evidence" value="ECO:0007669"/>
    <property type="project" value="InterPro"/>
</dbReference>
<dbReference type="PANTHER" id="PTHR24253:SF153">
    <property type="entry name" value="SERINE PROTEASE HEPSIN"/>
    <property type="match status" value="1"/>
</dbReference>
<comment type="similarity">
    <text evidence="4">Belongs to the peptidase S1 family. CLIP subfamily.</text>
</comment>
<dbReference type="PANTHER" id="PTHR24253">
    <property type="entry name" value="TRANSMEMBRANE PROTEASE SERINE"/>
    <property type="match status" value="1"/>
</dbReference>
<dbReference type="InterPro" id="IPR033116">
    <property type="entry name" value="TRYPSIN_SER"/>
</dbReference>
<evidence type="ECO:0000313" key="6">
    <source>
        <dbReference type="Proteomes" id="UP000749559"/>
    </source>
</evidence>
<keyword evidence="1" id="KW-0732">Signal</keyword>
<dbReference type="GO" id="GO:0004252">
    <property type="term" value="F:serine-type endopeptidase activity"/>
    <property type="evidence" value="ECO:0007669"/>
    <property type="project" value="InterPro"/>
</dbReference>
<dbReference type="PRINTS" id="PR00722">
    <property type="entry name" value="CHYMOTRYPSIN"/>
</dbReference>
<dbReference type="SMART" id="SM00209">
    <property type="entry name" value="TSP1"/>
    <property type="match status" value="1"/>
</dbReference>
<dbReference type="PROSITE" id="PS00134">
    <property type="entry name" value="TRYPSIN_HIS"/>
    <property type="match status" value="1"/>
</dbReference>
<dbReference type="InterPro" id="IPR001314">
    <property type="entry name" value="Peptidase_S1A"/>
</dbReference>
<evidence type="ECO:0000313" key="5">
    <source>
        <dbReference type="EMBL" id="CAH1777256.1"/>
    </source>
</evidence>
<accession>A0A8J1TI15</accession>
<dbReference type="Proteomes" id="UP000749559">
    <property type="component" value="Unassembled WGS sequence"/>
</dbReference>
<dbReference type="Gene3D" id="2.20.100.10">
    <property type="entry name" value="Thrombospondin type-1 (TSP1) repeat"/>
    <property type="match status" value="1"/>
</dbReference>
<evidence type="ECO:0000256" key="3">
    <source>
        <dbReference type="ARBA" id="ARBA00023180"/>
    </source>
</evidence>
<evidence type="ECO:0000256" key="4">
    <source>
        <dbReference type="ARBA" id="ARBA00024195"/>
    </source>
</evidence>
<dbReference type="PROSITE" id="PS50240">
    <property type="entry name" value="TRYPSIN_DOM"/>
    <property type="match status" value="1"/>
</dbReference>
<keyword evidence="6" id="KW-1185">Reference proteome</keyword>
<dbReference type="InterPro" id="IPR043504">
    <property type="entry name" value="Peptidase_S1_PA_chymotrypsin"/>
</dbReference>
<sequence>YNMMVDSIDSQRATHWLTVMNYLGLIALVLLHAAATLTNSETTPITIVPTAKIARCKNGWLRHPTVPSCNKARGPRCPNTFLCKSKQCCQIKRLRDCETILEYGFPRACRGLSRGLHTEPCPEGYDCYSPDVNTYSMCCKKAECLDQEGISRTPGKKWIHPDGCNKCKCSEKGEVTCTDLKKCKGGCLVNLHSNAEKSRIAIGETFWSGDEKCPRKKNCTCVSTNVVSCKGPCDYGIKGSYTNFSSCPELANNGEQKSRIQLCIAQGENGTVPCLDYSVDTAPCDDEEVVQTGKRITESRGIIIGGKSVSPKFNYRWMVQLSNEKDHFCGGSIISPRHILTAAHCFIGQTNITVKTGKHNISETEPLEQVWEINVNESGIPHPNFPSGRRSDLVNDIAIIRLDPPIQFNKYTQPIALPKTIKRKYDFQLCAVTGWGRTDGSLFASSSSMPDVLKTTNLVIRKKCLKEIRMATKITVGMLCAYGDGKDTCGGDSGGPLVCRNDKTQTWTQFGVVSKGVSLNTRFLCGVNDGIYTDVANYIDWIEETVTSDNYWSEFSPYTDCSRSCGGGEKRRVSVCNRMLADRPNGCSLGSGKGTSETKAETVPCNTHSCE</sequence>